<gene>
    <name evidence="2" type="ORF">NIES2135_45490</name>
</gene>
<dbReference type="EMBL" id="AP018203">
    <property type="protein sequence ID" value="BAY57678.1"/>
    <property type="molecule type" value="Genomic_DNA"/>
</dbReference>
<sequence>MRTQRVSDMTIEELKTFVTQIVDEKLHRVPEDDRTVEEVLAAMDQIRWTPPPDAKTTSEMIREDRDQ</sequence>
<name>A0A1Z4JM06_LEPBY</name>
<reference evidence="2 3" key="1">
    <citation type="submission" date="2017-06" db="EMBL/GenBank/DDBJ databases">
        <title>Genome sequencing of cyanobaciteial culture collection at National Institute for Environmental Studies (NIES).</title>
        <authorList>
            <person name="Hirose Y."/>
            <person name="Shimura Y."/>
            <person name="Fujisawa T."/>
            <person name="Nakamura Y."/>
            <person name="Kawachi M."/>
        </authorList>
    </citation>
    <scope>NUCLEOTIDE SEQUENCE [LARGE SCALE GENOMIC DNA]</scope>
    <source>
        <strain evidence="2 3">NIES-2135</strain>
    </source>
</reference>
<accession>A0A1Z4JM06</accession>
<proteinExistence type="predicted"/>
<protein>
    <submittedName>
        <fullName evidence="2">Uncharacterized protein</fullName>
    </submittedName>
</protein>
<organism evidence="2 3">
    <name type="scientific">Leptolyngbya boryana NIES-2135</name>
    <dbReference type="NCBI Taxonomy" id="1973484"/>
    <lineage>
        <taxon>Bacteria</taxon>
        <taxon>Bacillati</taxon>
        <taxon>Cyanobacteriota</taxon>
        <taxon>Cyanophyceae</taxon>
        <taxon>Leptolyngbyales</taxon>
        <taxon>Leptolyngbyaceae</taxon>
        <taxon>Leptolyngbya group</taxon>
        <taxon>Leptolyngbya</taxon>
    </lineage>
</organism>
<evidence type="ECO:0000313" key="2">
    <source>
        <dbReference type="EMBL" id="BAY57678.1"/>
    </source>
</evidence>
<dbReference type="Proteomes" id="UP000217895">
    <property type="component" value="Chromosome"/>
</dbReference>
<dbReference type="AlphaFoldDB" id="A0A1Z4JM06"/>
<evidence type="ECO:0000256" key="1">
    <source>
        <dbReference type="SAM" id="MobiDB-lite"/>
    </source>
</evidence>
<evidence type="ECO:0000313" key="3">
    <source>
        <dbReference type="Proteomes" id="UP000217895"/>
    </source>
</evidence>
<keyword evidence="3" id="KW-1185">Reference proteome</keyword>
<feature type="region of interest" description="Disordered" evidence="1">
    <location>
        <begin position="43"/>
        <end position="67"/>
    </location>
</feature>